<sequence length="326" mass="36639">MPHWLYTGKTIWTDREFTVPVRRNNEITVCWTIALNYSGEHQGTESCLTPVVLRQLNPQEAQLLTDPSRQCKVRFSMPQATPQACRIMGKRKFLAQLVMDEQQRRGQSVADASDVVCMRDFMQYSSHLDELPAHLGGRSNSWRTLSLRPPPAHGMMYTHLESSLTGRVGVTHGRDLLLGTPPTLVACGEARLSRRRVGTLRSPAAPPSSVQMSRSSSRSSPAASSSKRSRRFHRAISMKMRQLYITGHQNETLGKSPDSAMKVRPADIVLPSASLMVEEQEEGFTTSPSSLSDDSDWEENKEEVERLCDWSKHLGEEYEDDIDPVN</sequence>
<protein>
    <submittedName>
        <fullName evidence="2">Uncharacterized protein</fullName>
    </submittedName>
</protein>
<accession>A0ABD1K5P4</accession>
<reference evidence="2 3" key="1">
    <citation type="submission" date="2024-09" db="EMBL/GenBank/DDBJ databases">
        <title>A chromosome-level genome assembly of Gray's grenadier anchovy, Coilia grayii.</title>
        <authorList>
            <person name="Fu Z."/>
        </authorList>
    </citation>
    <scope>NUCLEOTIDE SEQUENCE [LARGE SCALE GENOMIC DNA]</scope>
    <source>
        <strain evidence="2">G4</strain>
        <tissue evidence="2">Muscle</tissue>
    </source>
</reference>
<dbReference type="AlphaFoldDB" id="A0ABD1K5P4"/>
<gene>
    <name evidence="2" type="ORF">ACEWY4_009161</name>
</gene>
<dbReference type="Proteomes" id="UP001591681">
    <property type="component" value="Unassembled WGS sequence"/>
</dbReference>
<feature type="region of interest" description="Disordered" evidence="1">
    <location>
        <begin position="197"/>
        <end position="231"/>
    </location>
</feature>
<evidence type="ECO:0000256" key="1">
    <source>
        <dbReference type="SAM" id="MobiDB-lite"/>
    </source>
</evidence>
<evidence type="ECO:0000313" key="3">
    <source>
        <dbReference type="Proteomes" id="UP001591681"/>
    </source>
</evidence>
<evidence type="ECO:0000313" key="2">
    <source>
        <dbReference type="EMBL" id="KAL2094442.1"/>
    </source>
</evidence>
<comment type="caution">
    <text evidence="2">The sequence shown here is derived from an EMBL/GenBank/DDBJ whole genome shotgun (WGS) entry which is preliminary data.</text>
</comment>
<feature type="compositionally biased region" description="Acidic residues" evidence="1">
    <location>
        <begin position="293"/>
        <end position="302"/>
    </location>
</feature>
<organism evidence="2 3">
    <name type="scientific">Coilia grayii</name>
    <name type="common">Gray's grenadier anchovy</name>
    <dbReference type="NCBI Taxonomy" id="363190"/>
    <lineage>
        <taxon>Eukaryota</taxon>
        <taxon>Metazoa</taxon>
        <taxon>Chordata</taxon>
        <taxon>Craniata</taxon>
        <taxon>Vertebrata</taxon>
        <taxon>Euteleostomi</taxon>
        <taxon>Actinopterygii</taxon>
        <taxon>Neopterygii</taxon>
        <taxon>Teleostei</taxon>
        <taxon>Clupei</taxon>
        <taxon>Clupeiformes</taxon>
        <taxon>Clupeoidei</taxon>
        <taxon>Engraulidae</taxon>
        <taxon>Coilinae</taxon>
        <taxon>Coilia</taxon>
    </lineage>
</organism>
<feature type="compositionally biased region" description="Low complexity" evidence="1">
    <location>
        <begin position="207"/>
        <end position="226"/>
    </location>
</feature>
<name>A0ABD1K5P4_9TELE</name>
<keyword evidence="3" id="KW-1185">Reference proteome</keyword>
<proteinExistence type="predicted"/>
<feature type="region of interest" description="Disordered" evidence="1">
    <location>
        <begin position="278"/>
        <end position="304"/>
    </location>
</feature>
<dbReference type="EMBL" id="JBHFQA010000008">
    <property type="protein sequence ID" value="KAL2094442.1"/>
    <property type="molecule type" value="Genomic_DNA"/>
</dbReference>
<dbReference type="PANTHER" id="PTHR33504:SF1">
    <property type="entry name" value="FAMILY WITH SEQUENCE SIMILARITY 90, MEMBER A1B"/>
    <property type="match status" value="1"/>
</dbReference>
<dbReference type="PANTHER" id="PTHR33504">
    <property type="entry name" value="NADH DEHYDROGENASE (UBIQUINONE) 1 BETA SUBCOMPLEX, 4"/>
    <property type="match status" value="1"/>
</dbReference>